<keyword evidence="8" id="KW-1185">Reference proteome</keyword>
<gene>
    <name evidence="7" type="primary">Aste57867_5611</name>
    <name evidence="6" type="ORF">As57867_005598</name>
    <name evidence="7" type="ORF">ASTE57867_5611</name>
</gene>
<dbReference type="Gene3D" id="3.40.50.300">
    <property type="entry name" value="P-loop containing nucleotide triphosphate hydrolases"/>
    <property type="match status" value="2"/>
</dbReference>
<evidence type="ECO:0000259" key="5">
    <source>
        <dbReference type="Pfam" id="PF21143"/>
    </source>
</evidence>
<evidence type="ECO:0000313" key="8">
    <source>
        <dbReference type="Proteomes" id="UP000332933"/>
    </source>
</evidence>
<feature type="domain" description="DNA2/NAM7 helicase-like C-terminal" evidence="3">
    <location>
        <begin position="1042"/>
        <end position="1228"/>
    </location>
</feature>
<dbReference type="Pfam" id="PF16399">
    <property type="entry name" value="Aquarius_N_1st"/>
    <property type="match status" value="1"/>
</dbReference>
<evidence type="ECO:0000256" key="1">
    <source>
        <dbReference type="SAM" id="MobiDB-lite"/>
    </source>
</evidence>
<dbReference type="FunFam" id="3.40.50.300:FF:002863">
    <property type="entry name" value="Pre-mRNA-splicing factor cwf11"/>
    <property type="match status" value="1"/>
</dbReference>
<name>A0A485KEP9_9STRA</name>
<dbReference type="GO" id="GO:0071013">
    <property type="term" value="C:catalytic step 2 spliceosome"/>
    <property type="evidence" value="ECO:0007669"/>
    <property type="project" value="TreeGrafter"/>
</dbReference>
<dbReference type="InterPro" id="IPR045055">
    <property type="entry name" value="DNA2/NAM7-like"/>
</dbReference>
<dbReference type="Pfam" id="PF21143">
    <property type="entry name" value="Aquarius_N_2nd"/>
    <property type="match status" value="1"/>
</dbReference>
<dbReference type="PANTHER" id="PTHR10887">
    <property type="entry name" value="DNA2/NAM7 HELICASE FAMILY"/>
    <property type="match status" value="1"/>
</dbReference>
<organism evidence="7 8">
    <name type="scientific">Aphanomyces stellatus</name>
    <dbReference type="NCBI Taxonomy" id="120398"/>
    <lineage>
        <taxon>Eukaryota</taxon>
        <taxon>Sar</taxon>
        <taxon>Stramenopiles</taxon>
        <taxon>Oomycota</taxon>
        <taxon>Saprolegniomycetes</taxon>
        <taxon>Saprolegniales</taxon>
        <taxon>Verrucalvaceae</taxon>
        <taxon>Aphanomyces</taxon>
    </lineage>
</organism>
<evidence type="ECO:0000313" key="7">
    <source>
        <dbReference type="EMBL" id="VFT82657.1"/>
    </source>
</evidence>
<dbReference type="InterPro" id="IPR047187">
    <property type="entry name" value="SF1_C_Upf1"/>
</dbReference>
<dbReference type="InterPro" id="IPR032174">
    <property type="entry name" value="Aquarius_N"/>
</dbReference>
<dbReference type="InterPro" id="IPR041677">
    <property type="entry name" value="DNA2/NAM7_AAA_11"/>
</dbReference>
<dbReference type="PANTHER" id="PTHR10887:SF5">
    <property type="entry name" value="RNA HELICASE AQUARIUS"/>
    <property type="match status" value="1"/>
</dbReference>
<dbReference type="Pfam" id="PF13087">
    <property type="entry name" value="AAA_12"/>
    <property type="match status" value="1"/>
</dbReference>
<dbReference type="InterPro" id="IPR048966">
    <property type="entry name" value="Aquarius_b-barrel"/>
</dbReference>
<evidence type="ECO:0000259" key="4">
    <source>
        <dbReference type="Pfam" id="PF16399"/>
    </source>
</evidence>
<feature type="domain" description="RNA helicase aquarius N-terminal" evidence="4">
    <location>
        <begin position="21"/>
        <end position="385"/>
    </location>
</feature>
<evidence type="ECO:0000259" key="2">
    <source>
        <dbReference type="Pfam" id="PF13086"/>
    </source>
</evidence>
<dbReference type="OrthoDB" id="1879at2759"/>
<dbReference type="CDD" id="cd18808">
    <property type="entry name" value="SF1_C_Upf1"/>
    <property type="match status" value="1"/>
</dbReference>
<dbReference type="CDD" id="cd17935">
    <property type="entry name" value="EEXXQc_AQR"/>
    <property type="match status" value="1"/>
</dbReference>
<dbReference type="GO" id="GO:0003729">
    <property type="term" value="F:mRNA binding"/>
    <property type="evidence" value="ECO:0007669"/>
    <property type="project" value="TreeGrafter"/>
</dbReference>
<evidence type="ECO:0000259" key="3">
    <source>
        <dbReference type="Pfam" id="PF13087"/>
    </source>
</evidence>
<reference evidence="7 8" key="1">
    <citation type="submission" date="2019-03" db="EMBL/GenBank/DDBJ databases">
        <authorList>
            <person name="Gaulin E."/>
            <person name="Dumas B."/>
        </authorList>
    </citation>
    <scope>NUCLEOTIDE SEQUENCE [LARGE SCALE GENOMIC DNA]</scope>
    <source>
        <strain evidence="7">CBS 568.67</strain>
    </source>
</reference>
<dbReference type="InterPro" id="IPR041679">
    <property type="entry name" value="DNA2/NAM7-like_C"/>
</dbReference>
<dbReference type="InterPro" id="IPR027417">
    <property type="entry name" value="P-loop_NTPase"/>
</dbReference>
<dbReference type="Pfam" id="PF13086">
    <property type="entry name" value="AAA_11"/>
    <property type="match status" value="1"/>
</dbReference>
<evidence type="ECO:0000313" key="6">
    <source>
        <dbReference type="EMBL" id="KAF0710160.1"/>
    </source>
</evidence>
<feature type="compositionally biased region" description="Low complexity" evidence="1">
    <location>
        <begin position="188"/>
        <end position="201"/>
    </location>
</feature>
<dbReference type="SUPFAM" id="SSF52540">
    <property type="entry name" value="P-loop containing nucleoside triphosphate hydrolases"/>
    <property type="match status" value="1"/>
</dbReference>
<feature type="domain" description="DNA2/NAM7 helicase helicase" evidence="2">
    <location>
        <begin position="766"/>
        <end position="1032"/>
    </location>
</feature>
<dbReference type="EMBL" id="CAADRA010002084">
    <property type="protein sequence ID" value="VFT82657.1"/>
    <property type="molecule type" value="Genomic_DNA"/>
</dbReference>
<dbReference type="EMBL" id="VJMH01002082">
    <property type="protein sequence ID" value="KAF0710160.1"/>
    <property type="molecule type" value="Genomic_DNA"/>
</dbReference>
<dbReference type="GO" id="GO:0004386">
    <property type="term" value="F:helicase activity"/>
    <property type="evidence" value="ECO:0007669"/>
    <property type="project" value="InterPro"/>
</dbReference>
<protein>
    <submittedName>
        <fullName evidence="7">Aste57867_5611 protein</fullName>
    </submittedName>
</protein>
<sequence length="1294" mass="142160">MGKAEKPSAAESTSGIDLLTAKWSNAKKVAAFDSALVSQIYSTYLTADAGKQSAHALSVLDSTGYLEHYLWPHFTVAHADKALLLSIVVLSNVKEGRAWASVDAAKFASFVDALLRLKIKTPTLTLREQAHLLRFLMHSIRQLENESVAKTMLKYTSLPVWKHLSDIQRNLVFADHPKLKRHWQNRQAAASKATATPSSPVAKKRKTDALSDEIEGDVYPLLLKDLKDVLTATPEDDRDGSAAHYVAHALDLWIDLMSQLPTRRFLRTLVLHQHLLMACRHSALVKNHPLLAKQVDLLHFYVHFPIDDQTGHAWTATEHKNELATRVHALQVAAFERDPALHALSLLPMSALSNRAVLETTLALIPDDVLYPFAISVGLIQPSDENVDMVDCFMDRFALYTPPTLPSLPMFPTETDIWAPEMASLDGVLSTRKLNLQFLSLTDYLIRNYELYRLEAAYGVRVDLEHVLAALDATTGGPRRAVFRRRHKMAAAVDTVKIVRVDQPAIGELHPAQVVAQITLDMPPEAIPEWDALQPTDVLFLVWLAPNDGDVDASSLTFAEAHGVHGVRGAQLLQVLDGHGTAIGQLLETGERAVGRGTRRVLRVALDGAQYAKDVADGATDVYTNINVVVRRESKVNNFKAVLGAMKDVLREQKMQHVLPSWLHDVFLGYGDPAAAHFTRLDTAVDAARLFDTFVDGQHALDSFRGRHKSVSLVDATSGKPIHDPSQAVGPFTVTTHKAKDAVVIQASTIATNAAVAGTAVQFTPAQVDAIHSAMHPGLTVVVGPPGTGKTDVAVQLVSNLYQAHPAQRIVIVTHANQALNDFFDKILAKGVVDPGHLLRLGAGEKELSDFSKDGRVEYLLARRALLLDQVEHLAVALGGPAAACGASHSCAQAAFFYTRYLVPALDTPGDHQAYLKTFSHATEKAGVAAYVARLFAELADLSALEVLRTPKQRGDFLLIKHARVIAMTCTQAALSRERFIAMGFAYSTLVMEEASQVSEIESLVPMLLQSKPALERVVLLGDHLQLPPVVQNIPLKQFSKLDQSLFTRCVRLGVPLVQLDQQGRTRPSIAALYKWKYKNLTDLDRVTQLPEFKTANAGFRHTFQFIDVAGGSEVSPRPQAYENHLEAMYIVQVFQYMRLVGYPADRITVLTTYNGQKELLLSMFQPGKAQFGLPARVATVDQYQGQQNDFVLLSLVRTRHVGHLRDPRRAIVAVSRARLGLYVFGKQALFGSCVDLTQVMTPLCHATALELVPSERVGAVTRTETDKKDADTQVVSNAKHMGEVVAKMKSEAA</sequence>
<dbReference type="Proteomes" id="UP000332933">
    <property type="component" value="Unassembled WGS sequence"/>
</dbReference>
<accession>A0A485KEP9</accession>
<feature type="region of interest" description="Disordered" evidence="1">
    <location>
        <begin position="184"/>
        <end position="207"/>
    </location>
</feature>
<reference evidence="6" key="2">
    <citation type="submission" date="2019-06" db="EMBL/GenBank/DDBJ databases">
        <title>Genomics analysis of Aphanomyces spp. identifies a new class of oomycete effector associated with host adaptation.</title>
        <authorList>
            <person name="Gaulin E."/>
        </authorList>
    </citation>
    <scope>NUCLEOTIDE SEQUENCE</scope>
    <source>
        <strain evidence="6">CBS 578.67</strain>
    </source>
</reference>
<feature type="domain" description="RNA helicase aquarius beta-barrel" evidence="5">
    <location>
        <begin position="480"/>
        <end position="632"/>
    </location>
</feature>
<proteinExistence type="predicted"/>